<feature type="domain" description="Response regulatory" evidence="2">
    <location>
        <begin position="12"/>
        <end position="130"/>
    </location>
</feature>
<sequence length="407" mass="44024">MSMRKERTGGPRVLIAEADPWSRELLAELVRNVRADAELLPCADGQSALRACRGQLPDLVLADRALPGVDGLDLLRELRRQRSQPPLPFILLSERTDAASVREALPLAPTAYLAKPLNLEDLQRRLGELLLAPGQAPVDAQPAAPIAGSLDDYLQAQREQSVGAPLLGEVHDALGHRLNAAALDLARLHEDFSRDPQITARLIAAANSAAQHLGRPCQTLNQALARLGVAQSLNLVLGLALQRSAALQDPRLAAPAEQFWRLSQRTAELAAWLARQRQVDEERCYSAGLLHCLGDLALLRCLQDWCLAGGELDEAQIDAALRGHAASFGGALKARWRLPLELRELIGATWQLGRGVFSREALVLHAAAQLVRLPDDQGVEALQSNKAVQMLRLDPATLRAGLAHVGG</sequence>
<name>A0ABS2IHH4_9GAMM</name>
<dbReference type="SUPFAM" id="SSF52172">
    <property type="entry name" value="CheY-like"/>
    <property type="match status" value="1"/>
</dbReference>
<accession>A0ABS2IHH4</accession>
<dbReference type="InterPro" id="IPR013976">
    <property type="entry name" value="HDOD"/>
</dbReference>
<dbReference type="InterPro" id="IPR001789">
    <property type="entry name" value="Sig_transdc_resp-reg_receiver"/>
</dbReference>
<dbReference type="PROSITE" id="PS50110">
    <property type="entry name" value="RESPONSE_REGULATORY"/>
    <property type="match status" value="1"/>
</dbReference>
<reference evidence="4 5" key="1">
    <citation type="submission" date="2021-02" db="EMBL/GenBank/DDBJ databases">
        <authorList>
            <person name="Lee D.-H."/>
        </authorList>
    </citation>
    <scope>NUCLEOTIDE SEQUENCE [LARGE SCALE GENOMIC DNA]</scope>
    <source>
        <strain evidence="4 5">UL073</strain>
    </source>
</reference>
<proteinExistence type="predicted"/>
<dbReference type="Gene3D" id="3.40.50.2300">
    <property type="match status" value="1"/>
</dbReference>
<dbReference type="PANTHER" id="PTHR33525">
    <property type="match status" value="1"/>
</dbReference>
<dbReference type="InterPro" id="IPR052340">
    <property type="entry name" value="RNase_Y/CdgJ"/>
</dbReference>
<protein>
    <submittedName>
        <fullName evidence="4">HDOD domain-containing protein</fullName>
    </submittedName>
</protein>
<keyword evidence="5" id="KW-1185">Reference proteome</keyword>
<dbReference type="SUPFAM" id="SSF109604">
    <property type="entry name" value="HD-domain/PDEase-like"/>
    <property type="match status" value="1"/>
</dbReference>
<feature type="domain" description="HDOD" evidence="3">
    <location>
        <begin position="164"/>
        <end position="352"/>
    </location>
</feature>
<dbReference type="Pfam" id="PF00072">
    <property type="entry name" value="Response_reg"/>
    <property type="match status" value="1"/>
</dbReference>
<dbReference type="PANTHER" id="PTHR33525:SF6">
    <property type="entry name" value="HDOD DOMAIN-CONTAINING PROTEIN"/>
    <property type="match status" value="1"/>
</dbReference>
<dbReference type="SMART" id="SM00448">
    <property type="entry name" value="REC"/>
    <property type="match status" value="1"/>
</dbReference>
<evidence type="ECO:0000313" key="4">
    <source>
        <dbReference type="EMBL" id="MBM7062509.1"/>
    </source>
</evidence>
<feature type="modified residue" description="4-aspartylphosphate" evidence="1">
    <location>
        <position position="63"/>
    </location>
</feature>
<evidence type="ECO:0000259" key="3">
    <source>
        <dbReference type="PROSITE" id="PS51833"/>
    </source>
</evidence>
<dbReference type="Proteomes" id="UP000717995">
    <property type="component" value="Unassembled WGS sequence"/>
</dbReference>
<dbReference type="PROSITE" id="PS51833">
    <property type="entry name" value="HDOD"/>
    <property type="match status" value="1"/>
</dbReference>
<dbReference type="Pfam" id="PF08668">
    <property type="entry name" value="HDOD"/>
    <property type="match status" value="1"/>
</dbReference>
<dbReference type="EMBL" id="JAFEUP010000005">
    <property type="protein sequence ID" value="MBM7062509.1"/>
    <property type="molecule type" value="Genomic_DNA"/>
</dbReference>
<comment type="caution">
    <text evidence="4">The sequence shown here is derived from an EMBL/GenBank/DDBJ whole genome shotgun (WGS) entry which is preliminary data.</text>
</comment>
<evidence type="ECO:0000313" key="5">
    <source>
        <dbReference type="Proteomes" id="UP000717995"/>
    </source>
</evidence>
<dbReference type="CDD" id="cd00156">
    <property type="entry name" value="REC"/>
    <property type="match status" value="1"/>
</dbReference>
<dbReference type="InterPro" id="IPR011006">
    <property type="entry name" value="CheY-like_superfamily"/>
</dbReference>
<dbReference type="Gene3D" id="1.10.3210.10">
    <property type="entry name" value="Hypothetical protein af1432"/>
    <property type="match status" value="1"/>
</dbReference>
<keyword evidence="1" id="KW-0597">Phosphoprotein</keyword>
<organism evidence="4 5">
    <name type="scientific">Zestomonas insulae</name>
    <dbReference type="NCBI Taxonomy" id="2809017"/>
    <lineage>
        <taxon>Bacteria</taxon>
        <taxon>Pseudomonadati</taxon>
        <taxon>Pseudomonadota</taxon>
        <taxon>Gammaproteobacteria</taxon>
        <taxon>Pseudomonadales</taxon>
        <taxon>Pseudomonadaceae</taxon>
        <taxon>Zestomonas</taxon>
    </lineage>
</organism>
<evidence type="ECO:0000259" key="2">
    <source>
        <dbReference type="PROSITE" id="PS50110"/>
    </source>
</evidence>
<gene>
    <name evidence="4" type="ORF">JQX08_17485</name>
</gene>
<evidence type="ECO:0000256" key="1">
    <source>
        <dbReference type="PROSITE-ProRule" id="PRU00169"/>
    </source>
</evidence>